<dbReference type="RefSeq" id="XP_024938135.1">
    <property type="nucleotide sequence ID" value="XM_025082367.1"/>
</dbReference>
<dbReference type="GO" id="GO:0004984">
    <property type="term" value="F:olfactory receptor activity"/>
    <property type="evidence" value="ECO:0007669"/>
    <property type="project" value="InterPro"/>
</dbReference>
<keyword evidence="6 10" id="KW-1133">Transmembrane helix</keyword>
<reference evidence="12" key="1">
    <citation type="submission" date="2025-08" db="UniProtKB">
        <authorList>
            <consortium name="RefSeq"/>
        </authorList>
    </citation>
    <scope>IDENTIFICATION</scope>
</reference>
<keyword evidence="8" id="KW-0675">Receptor</keyword>
<sequence>MKRNEGSFEFVVGLNRYWLKWFGLWPHCDRFSSHRLFVTLLMAISLLIPMTACLFESNDFADHIEILSKLIPIIMVTIKLFILRVKRNYLRLLVEEVARDWKNFGQLELYEKDVMMRYAKLGRLINIICIVFLFLVQLGRLDMRFEQSEEIGYSAYQALWYDLSPGTARFFIILILRSRKPFNITAGKFYIMSMSSFMNILKTSGAYLSVLKAIK</sequence>
<dbReference type="PANTHER" id="PTHR21137:SF35">
    <property type="entry name" value="ODORANT RECEPTOR 19A-RELATED"/>
    <property type="match status" value="1"/>
</dbReference>
<name>A0AAJ7VYQ2_CEPCN</name>
<feature type="transmembrane region" description="Helical" evidence="10">
    <location>
        <begin position="121"/>
        <end position="138"/>
    </location>
</feature>
<evidence type="ECO:0000256" key="10">
    <source>
        <dbReference type="SAM" id="Phobius"/>
    </source>
</evidence>
<feature type="transmembrane region" description="Helical" evidence="10">
    <location>
        <begin position="63"/>
        <end position="82"/>
    </location>
</feature>
<keyword evidence="9" id="KW-0807">Transducer</keyword>
<feature type="transmembrane region" description="Helical" evidence="10">
    <location>
        <begin position="36"/>
        <end position="57"/>
    </location>
</feature>
<protein>
    <submittedName>
        <fullName evidence="12">Uncharacterized protein LOC107265308</fullName>
    </submittedName>
</protein>
<comment type="subcellular location">
    <subcellularLocation>
        <location evidence="1">Cell membrane</location>
        <topology evidence="1">Multi-pass membrane protein</topology>
    </subcellularLocation>
</comment>
<feature type="transmembrane region" description="Helical" evidence="10">
    <location>
        <begin position="189"/>
        <end position="210"/>
    </location>
</feature>
<keyword evidence="5" id="KW-0552">Olfaction</keyword>
<evidence type="ECO:0000256" key="7">
    <source>
        <dbReference type="ARBA" id="ARBA00023136"/>
    </source>
</evidence>
<dbReference type="GO" id="GO:0005549">
    <property type="term" value="F:odorant binding"/>
    <property type="evidence" value="ECO:0007669"/>
    <property type="project" value="InterPro"/>
</dbReference>
<evidence type="ECO:0000313" key="11">
    <source>
        <dbReference type="Proteomes" id="UP000694920"/>
    </source>
</evidence>
<dbReference type="AlphaFoldDB" id="A0AAJ7VYQ2"/>
<evidence type="ECO:0000256" key="8">
    <source>
        <dbReference type="ARBA" id="ARBA00023170"/>
    </source>
</evidence>
<dbReference type="GeneID" id="107265308"/>
<dbReference type="GO" id="GO:0007165">
    <property type="term" value="P:signal transduction"/>
    <property type="evidence" value="ECO:0007669"/>
    <property type="project" value="UniProtKB-KW"/>
</dbReference>
<dbReference type="KEGG" id="ccin:107265308"/>
<dbReference type="PANTHER" id="PTHR21137">
    <property type="entry name" value="ODORANT RECEPTOR"/>
    <property type="match status" value="1"/>
</dbReference>
<evidence type="ECO:0000256" key="1">
    <source>
        <dbReference type="ARBA" id="ARBA00004651"/>
    </source>
</evidence>
<dbReference type="InterPro" id="IPR004117">
    <property type="entry name" value="7tm6_olfct_rcpt"/>
</dbReference>
<dbReference type="GO" id="GO:0005886">
    <property type="term" value="C:plasma membrane"/>
    <property type="evidence" value="ECO:0007669"/>
    <property type="project" value="UniProtKB-SubCell"/>
</dbReference>
<evidence type="ECO:0000256" key="5">
    <source>
        <dbReference type="ARBA" id="ARBA00022725"/>
    </source>
</evidence>
<keyword evidence="11" id="KW-1185">Reference proteome</keyword>
<dbReference type="Proteomes" id="UP000694920">
    <property type="component" value="Unplaced"/>
</dbReference>
<evidence type="ECO:0000256" key="2">
    <source>
        <dbReference type="ARBA" id="ARBA00022475"/>
    </source>
</evidence>
<evidence type="ECO:0000256" key="3">
    <source>
        <dbReference type="ARBA" id="ARBA00022606"/>
    </source>
</evidence>
<keyword evidence="7 10" id="KW-0472">Membrane</keyword>
<keyword evidence="4 10" id="KW-0812">Transmembrane</keyword>
<evidence type="ECO:0000256" key="6">
    <source>
        <dbReference type="ARBA" id="ARBA00022989"/>
    </source>
</evidence>
<evidence type="ECO:0000256" key="9">
    <source>
        <dbReference type="ARBA" id="ARBA00023224"/>
    </source>
</evidence>
<dbReference type="Pfam" id="PF02949">
    <property type="entry name" value="7tm_6"/>
    <property type="match status" value="1"/>
</dbReference>
<evidence type="ECO:0000256" key="4">
    <source>
        <dbReference type="ARBA" id="ARBA00022692"/>
    </source>
</evidence>
<keyword evidence="3" id="KW-0716">Sensory transduction</keyword>
<proteinExistence type="predicted"/>
<evidence type="ECO:0000313" key="12">
    <source>
        <dbReference type="RefSeq" id="XP_024938135.1"/>
    </source>
</evidence>
<keyword evidence="2" id="KW-1003">Cell membrane</keyword>
<organism evidence="11 12">
    <name type="scientific">Cephus cinctus</name>
    <name type="common">Wheat stem sawfly</name>
    <dbReference type="NCBI Taxonomy" id="211228"/>
    <lineage>
        <taxon>Eukaryota</taxon>
        <taxon>Metazoa</taxon>
        <taxon>Ecdysozoa</taxon>
        <taxon>Arthropoda</taxon>
        <taxon>Hexapoda</taxon>
        <taxon>Insecta</taxon>
        <taxon>Pterygota</taxon>
        <taxon>Neoptera</taxon>
        <taxon>Endopterygota</taxon>
        <taxon>Hymenoptera</taxon>
        <taxon>Cephoidea</taxon>
        <taxon>Cephidae</taxon>
        <taxon>Cephus</taxon>
    </lineage>
</organism>
<feature type="transmembrane region" description="Helical" evidence="10">
    <location>
        <begin position="158"/>
        <end position="177"/>
    </location>
</feature>
<gene>
    <name evidence="12" type="primary">LOC107265308</name>
</gene>
<accession>A0AAJ7VYQ2</accession>